<dbReference type="AlphaFoldDB" id="A0AAR2JP26"/>
<dbReference type="GO" id="GO:0046872">
    <property type="term" value="F:metal ion binding"/>
    <property type="evidence" value="ECO:0007669"/>
    <property type="project" value="UniProtKB-KW"/>
</dbReference>
<protein>
    <recommendedName>
        <fullName evidence="9">Peptidase M23 domain-containing protein</fullName>
    </recommendedName>
</protein>
<dbReference type="GeneID" id="108424993"/>
<dbReference type="GeneTree" id="ENSGT00390000015484"/>
<reference evidence="7 8" key="1">
    <citation type="submission" date="2020-10" db="EMBL/GenBank/DDBJ databases">
        <title>Pygocentrus nattereri (red-bellied piranha) genome, fPygNat1, primary haplotype.</title>
        <authorList>
            <person name="Myers G."/>
            <person name="Meyer A."/>
            <person name="Karagic N."/>
            <person name="Pippel M."/>
            <person name="Winkler S."/>
            <person name="Tracey A."/>
            <person name="Wood J."/>
            <person name="Formenti G."/>
            <person name="Howe K."/>
            <person name="Fedrigo O."/>
            <person name="Jarvis E.D."/>
        </authorList>
    </citation>
    <scope>NUCLEOTIDE SEQUENCE [LARGE SCALE GENOMIC DNA]</scope>
</reference>
<name>A0AAR2JP26_PYGNA</name>
<keyword evidence="2 6" id="KW-0732">Signal</keyword>
<evidence type="ECO:0000256" key="6">
    <source>
        <dbReference type="SAM" id="SignalP"/>
    </source>
</evidence>
<keyword evidence="8" id="KW-1185">Reference proteome</keyword>
<dbReference type="Ensembl" id="ENSPNAT00000044069.1">
    <property type="protein sequence ID" value="ENSPNAP00000053778.1"/>
    <property type="gene ID" value="ENSPNAG00000034097.1"/>
</dbReference>
<evidence type="ECO:0000256" key="3">
    <source>
        <dbReference type="ARBA" id="ARBA00022833"/>
    </source>
</evidence>
<sequence length="161" mass="17731">MKLTILLLTVVLCSLQVEAEQVKFGPLCSGNPRNTKRGCDPKWGCGKYGASRKRKDGTTYKHMGLDIVCADGATVYAPFDVTLKGKAVPYKTNNPINDGVTLNGGGLCFKLFYMHPDKYSGTVKKGQKLGKLLLMQKVYPGITSHIHVQMCNPKIDPTQYF</sequence>
<comment type="similarity">
    <text evidence="5">Belongs to the LECT2/MIM-1 family.</text>
</comment>
<feature type="chain" id="PRO_5043422886" description="Peptidase M23 domain-containing protein" evidence="6">
    <location>
        <begin position="20"/>
        <end position="161"/>
    </location>
</feature>
<dbReference type="PANTHER" id="PTHR11329:SF0">
    <property type="entry name" value="LEUKOCYTE CELL-DERIVED CHEMOTAXIN-2"/>
    <property type="match status" value="1"/>
</dbReference>
<evidence type="ECO:0000256" key="2">
    <source>
        <dbReference type="ARBA" id="ARBA00022729"/>
    </source>
</evidence>
<proteinExistence type="inferred from homology"/>
<dbReference type="RefSeq" id="XP_017548853.1">
    <property type="nucleotide sequence ID" value="XM_017693364.2"/>
</dbReference>
<evidence type="ECO:0000313" key="7">
    <source>
        <dbReference type="Ensembl" id="ENSPNAP00000053778.1"/>
    </source>
</evidence>
<dbReference type="Gene3D" id="2.70.70.10">
    <property type="entry name" value="Glucose Permease (Domain IIA)"/>
    <property type="match status" value="1"/>
</dbReference>
<dbReference type="InterPro" id="IPR011055">
    <property type="entry name" value="Dup_hybrid_motif"/>
</dbReference>
<dbReference type="CTD" id="567278"/>
<keyword evidence="4" id="KW-1015">Disulfide bond</keyword>
<evidence type="ECO:0000256" key="4">
    <source>
        <dbReference type="ARBA" id="ARBA00023157"/>
    </source>
</evidence>
<keyword evidence="3" id="KW-0862">Zinc</keyword>
<evidence type="ECO:0008006" key="9">
    <source>
        <dbReference type="Google" id="ProtNLM"/>
    </source>
</evidence>
<evidence type="ECO:0000313" key="8">
    <source>
        <dbReference type="Proteomes" id="UP001501920"/>
    </source>
</evidence>
<feature type="signal peptide" evidence="6">
    <location>
        <begin position="1"/>
        <end position="19"/>
    </location>
</feature>
<keyword evidence="1" id="KW-0479">Metal-binding</keyword>
<evidence type="ECO:0000256" key="1">
    <source>
        <dbReference type="ARBA" id="ARBA00022723"/>
    </source>
</evidence>
<dbReference type="PANTHER" id="PTHR11329">
    <property type="entry name" value="LEUKOCYTE CELL-DERIVED CHEMOTAXIN 2"/>
    <property type="match status" value="1"/>
</dbReference>
<reference evidence="7" key="3">
    <citation type="submission" date="2025-09" db="UniProtKB">
        <authorList>
            <consortium name="Ensembl"/>
        </authorList>
    </citation>
    <scope>IDENTIFICATION</scope>
</reference>
<evidence type="ECO:0000256" key="5">
    <source>
        <dbReference type="ARBA" id="ARBA00024361"/>
    </source>
</evidence>
<dbReference type="InterPro" id="IPR008663">
    <property type="entry name" value="LECT2"/>
</dbReference>
<organism evidence="7 8">
    <name type="scientific">Pygocentrus nattereri</name>
    <name type="common">Red-bellied piranha</name>
    <dbReference type="NCBI Taxonomy" id="42514"/>
    <lineage>
        <taxon>Eukaryota</taxon>
        <taxon>Metazoa</taxon>
        <taxon>Chordata</taxon>
        <taxon>Craniata</taxon>
        <taxon>Vertebrata</taxon>
        <taxon>Euteleostomi</taxon>
        <taxon>Actinopterygii</taxon>
        <taxon>Neopterygii</taxon>
        <taxon>Teleostei</taxon>
        <taxon>Ostariophysi</taxon>
        <taxon>Characiformes</taxon>
        <taxon>Characoidei</taxon>
        <taxon>Pygocentrus</taxon>
    </lineage>
</organism>
<dbReference type="Proteomes" id="UP001501920">
    <property type="component" value="Chromosome 8"/>
</dbReference>
<accession>A0AAR2JP26</accession>
<reference evidence="7" key="2">
    <citation type="submission" date="2025-08" db="UniProtKB">
        <authorList>
            <consortium name="Ensembl"/>
        </authorList>
    </citation>
    <scope>IDENTIFICATION</scope>
</reference>